<dbReference type="Gene3D" id="3.30.565.10">
    <property type="entry name" value="Histidine kinase-like ATPase, C-terminal domain"/>
    <property type="match status" value="1"/>
</dbReference>
<evidence type="ECO:0000256" key="1">
    <source>
        <dbReference type="ARBA" id="ARBA00008239"/>
    </source>
</evidence>
<dbReference type="InterPro" id="IPR001404">
    <property type="entry name" value="Hsp90_fam"/>
</dbReference>
<dbReference type="SUPFAM" id="SSF55874">
    <property type="entry name" value="ATPase domain of HSP90 chaperone/DNA topoisomerase II/histidine kinase"/>
    <property type="match status" value="1"/>
</dbReference>
<dbReference type="SUPFAM" id="SSF54211">
    <property type="entry name" value="Ribosomal protein S5 domain 2-like"/>
    <property type="match status" value="1"/>
</dbReference>
<dbReference type="InterPro" id="IPR003594">
    <property type="entry name" value="HATPase_dom"/>
</dbReference>
<dbReference type="OrthoDB" id="9802640at2"/>
<dbReference type="SMART" id="SM00387">
    <property type="entry name" value="HATPase_c"/>
    <property type="match status" value="1"/>
</dbReference>
<dbReference type="InterPro" id="IPR020568">
    <property type="entry name" value="Ribosomal_Su5_D2-typ_SF"/>
</dbReference>
<evidence type="ECO:0000256" key="9">
    <source>
        <dbReference type="SAM" id="MobiDB-lite"/>
    </source>
</evidence>
<dbReference type="GO" id="GO:0051082">
    <property type="term" value="F:unfolded protein binding"/>
    <property type="evidence" value="ECO:0007669"/>
    <property type="project" value="UniProtKB-UniRule"/>
</dbReference>
<feature type="binding site" evidence="8">
    <location>
        <position position="199"/>
    </location>
    <ligand>
        <name>ATP</name>
        <dbReference type="ChEBI" id="CHEBI:30616"/>
    </ligand>
</feature>
<dbReference type="PIRSF" id="PIRSF002583">
    <property type="entry name" value="Hsp90"/>
    <property type="match status" value="1"/>
</dbReference>
<evidence type="ECO:0000313" key="11">
    <source>
        <dbReference type="EMBL" id="RAI44548.1"/>
    </source>
</evidence>
<evidence type="ECO:0000256" key="8">
    <source>
        <dbReference type="PIRSR" id="PIRSR002583-1"/>
    </source>
</evidence>
<dbReference type="HAMAP" id="MF_00505">
    <property type="entry name" value="HSP90"/>
    <property type="match status" value="1"/>
</dbReference>
<keyword evidence="2 7" id="KW-0963">Cytoplasm</keyword>
<feature type="binding site" evidence="8">
    <location>
        <position position="61"/>
    </location>
    <ligand>
        <name>ATP</name>
        <dbReference type="ChEBI" id="CHEBI:30616"/>
    </ligand>
</feature>
<comment type="similarity">
    <text evidence="1 7">Belongs to the heat shock protein 90 family.</text>
</comment>
<comment type="caution">
    <text evidence="11">The sequence shown here is derived from an EMBL/GenBank/DDBJ whole genome shotgun (WGS) entry which is preliminary data.</text>
</comment>
<dbReference type="SUPFAM" id="SSF110942">
    <property type="entry name" value="HSP90 C-terminal domain"/>
    <property type="match status" value="1"/>
</dbReference>
<feature type="region of interest" description="Disordered" evidence="9">
    <location>
        <begin position="1"/>
        <end position="22"/>
    </location>
</feature>
<comment type="subcellular location">
    <subcellularLocation>
        <location evidence="7">Cytoplasm</location>
    </subcellularLocation>
</comment>
<dbReference type="GO" id="GO:0005737">
    <property type="term" value="C:cytoplasm"/>
    <property type="evidence" value="ECO:0007669"/>
    <property type="project" value="UniProtKB-SubCell"/>
</dbReference>
<name>A0A327L9Z8_9BRAD</name>
<organism evidence="11 12">
    <name type="scientific">Rhodoplanes roseus</name>
    <dbReference type="NCBI Taxonomy" id="29409"/>
    <lineage>
        <taxon>Bacteria</taxon>
        <taxon>Pseudomonadati</taxon>
        <taxon>Pseudomonadota</taxon>
        <taxon>Alphaproteobacteria</taxon>
        <taxon>Hyphomicrobiales</taxon>
        <taxon>Nitrobacteraceae</taxon>
        <taxon>Rhodoplanes</taxon>
    </lineage>
</organism>
<dbReference type="GO" id="GO:0005524">
    <property type="term" value="F:ATP binding"/>
    <property type="evidence" value="ECO:0007669"/>
    <property type="project" value="UniProtKB-UniRule"/>
</dbReference>
<dbReference type="GO" id="GO:0016887">
    <property type="term" value="F:ATP hydrolysis activity"/>
    <property type="evidence" value="ECO:0007669"/>
    <property type="project" value="InterPro"/>
</dbReference>
<feature type="binding site" evidence="8">
    <location>
        <position position="103"/>
    </location>
    <ligand>
        <name>ATP</name>
        <dbReference type="ChEBI" id="CHEBI:30616"/>
    </ligand>
</feature>
<feature type="region of interest" description="A; substrate-binding" evidence="7">
    <location>
        <begin position="1"/>
        <end position="368"/>
    </location>
</feature>
<feature type="domain" description="Histidine kinase/HSP90-like ATPase" evidence="10">
    <location>
        <begin position="50"/>
        <end position="209"/>
    </location>
</feature>
<sequence>MSTDTQSDAPAESRPEAAAASSPEFRAEVHSFQAEVAELLHLMVHSVYSETDVFLRELISNASDACDRLRWEAIARPELLADDPGLTIRLRPDSAAGTLTVSDNGVGMDRQELVDNLGTIARSGTRAFVGKLAEAKDGSGLIGQFGVGFYAAFMVADRIEVTSRRAGSPETWMWRSTGANGFELEPADAAGAARVGRGTEIVLHLKEDAKKYLQVHEIERVVHAYSDHIQFPIILVGAGETSTGETAGDEAESAATPRQINTASAVWQRSKSELKPDDYTQAYRSICGAFDEPAVTLHYRAEGRQSYAVLLFVPSSSMFDLYDPARKSHLKLYVRRVYITDDAVLLPSWLRFVRGVVDSEDLPLNLSREMLQNNPQVAAMRKAITGKVLSELESVATKDAETFATVWESFGAVIKEGLYEEPDRREQILGLARFTSTTGTGRTLAQYVADLKENQTEIYYLAGDDLDRLKANPKLEAARARGIEVLLLTDPVDALWTSLRIDFKGKGFKSLSQGEVDFSLVPLAEVAKAESETPDDKAVDEAAVIAAVKLALGERVSDVKASQRLTDSAACLVAGGFGPDRELERLLAKQNRGSGTKPILELNMRHALVGAVAQESGAGHAEEAVDLALLLFEQAQILDGELPDDPAAFARRLNRLVTRGLPTS</sequence>
<gene>
    <name evidence="7" type="primary">htpG</name>
    <name evidence="11" type="ORF">CH341_08530</name>
</gene>
<dbReference type="RefSeq" id="WP_111418619.1">
    <property type="nucleotide sequence ID" value="NZ_NPEX01000041.1"/>
</dbReference>
<dbReference type="Pfam" id="PF00183">
    <property type="entry name" value="HSP90"/>
    <property type="match status" value="1"/>
</dbReference>
<feature type="binding site" evidence="8">
    <location>
        <position position="108"/>
    </location>
    <ligand>
        <name>ATP</name>
        <dbReference type="ChEBI" id="CHEBI:30616"/>
    </ligand>
</feature>
<dbReference type="Gene3D" id="3.30.230.80">
    <property type="match status" value="1"/>
</dbReference>
<feature type="binding site" evidence="8">
    <location>
        <begin position="123"/>
        <end position="124"/>
    </location>
    <ligand>
        <name>ATP</name>
        <dbReference type="ChEBI" id="CHEBI:30616"/>
    </ligand>
</feature>
<feature type="binding site" evidence="8">
    <location>
        <position position="368"/>
    </location>
    <ligand>
        <name>ATP</name>
        <dbReference type="ChEBI" id="CHEBI:30616"/>
    </ligand>
</feature>
<dbReference type="AlphaFoldDB" id="A0A327L9Z8"/>
<dbReference type="FunFam" id="3.30.565.10:FF:000357">
    <property type="entry name" value="Heat shock protein HSP 90-beta"/>
    <property type="match status" value="1"/>
</dbReference>
<dbReference type="CDD" id="cd16927">
    <property type="entry name" value="HATPase_Hsp90-like"/>
    <property type="match status" value="1"/>
</dbReference>
<evidence type="ECO:0000256" key="3">
    <source>
        <dbReference type="ARBA" id="ARBA00022741"/>
    </source>
</evidence>
<dbReference type="NCBIfam" id="NF003555">
    <property type="entry name" value="PRK05218.1"/>
    <property type="match status" value="1"/>
</dbReference>
<keyword evidence="3 7" id="KW-0547">Nucleotide-binding</keyword>
<keyword evidence="6 7" id="KW-0143">Chaperone</keyword>
<evidence type="ECO:0000256" key="2">
    <source>
        <dbReference type="ARBA" id="ARBA00022490"/>
    </source>
</evidence>
<feature type="binding site" evidence="8">
    <location>
        <begin position="144"/>
        <end position="149"/>
    </location>
    <ligand>
        <name>ATP</name>
        <dbReference type="ChEBI" id="CHEBI:30616"/>
    </ligand>
</feature>
<comment type="function">
    <text evidence="7">Molecular chaperone. Has ATPase activity.</text>
</comment>
<evidence type="ECO:0000256" key="4">
    <source>
        <dbReference type="ARBA" id="ARBA00022840"/>
    </source>
</evidence>
<accession>A0A327L9Z8</accession>
<dbReference type="InterPro" id="IPR020575">
    <property type="entry name" value="Hsp90_N"/>
</dbReference>
<dbReference type="Proteomes" id="UP000249130">
    <property type="component" value="Unassembled WGS sequence"/>
</dbReference>
<feature type="binding site" evidence="8">
    <location>
        <position position="57"/>
    </location>
    <ligand>
        <name>ATP</name>
        <dbReference type="ChEBI" id="CHEBI:30616"/>
    </ligand>
</feature>
<dbReference type="InterPro" id="IPR036890">
    <property type="entry name" value="HATPase_C_sf"/>
</dbReference>
<dbReference type="PANTHER" id="PTHR11528">
    <property type="entry name" value="HEAT SHOCK PROTEIN 90 FAMILY MEMBER"/>
    <property type="match status" value="1"/>
</dbReference>
<reference evidence="11 12" key="1">
    <citation type="submission" date="2017-07" db="EMBL/GenBank/DDBJ databases">
        <title>Draft Genome Sequences of Select Purple Nonsulfur Bacteria.</title>
        <authorList>
            <person name="Lasarre B."/>
            <person name="Mckinlay J.B."/>
        </authorList>
    </citation>
    <scope>NUCLEOTIDE SEQUENCE [LARGE SCALE GENOMIC DNA]</scope>
    <source>
        <strain evidence="11 12">DSM 5909</strain>
    </source>
</reference>
<evidence type="ECO:0000256" key="5">
    <source>
        <dbReference type="ARBA" id="ARBA00023016"/>
    </source>
</evidence>
<feature type="compositionally biased region" description="Low complexity" evidence="9">
    <location>
        <begin position="9"/>
        <end position="22"/>
    </location>
</feature>
<keyword evidence="12" id="KW-1185">Reference proteome</keyword>
<evidence type="ECO:0000256" key="6">
    <source>
        <dbReference type="ARBA" id="ARBA00023186"/>
    </source>
</evidence>
<proteinExistence type="inferred from homology"/>
<evidence type="ECO:0000313" key="12">
    <source>
        <dbReference type="Proteomes" id="UP000249130"/>
    </source>
</evidence>
<dbReference type="Gene3D" id="1.20.120.790">
    <property type="entry name" value="Heat shock protein 90, C-terminal domain"/>
    <property type="match status" value="1"/>
</dbReference>
<evidence type="ECO:0000259" key="10">
    <source>
        <dbReference type="SMART" id="SM00387"/>
    </source>
</evidence>
<dbReference type="EMBL" id="NPEX01000041">
    <property type="protein sequence ID" value="RAI44548.1"/>
    <property type="molecule type" value="Genomic_DNA"/>
</dbReference>
<feature type="binding site" evidence="8">
    <location>
        <position position="116"/>
    </location>
    <ligand>
        <name>ATP</name>
        <dbReference type="ChEBI" id="CHEBI:30616"/>
    </ligand>
</feature>
<protein>
    <recommendedName>
        <fullName evidence="7">Chaperone protein HtpG</fullName>
    </recommendedName>
    <alternativeName>
        <fullName evidence="7">Heat shock protein HtpG</fullName>
    </alternativeName>
    <alternativeName>
        <fullName evidence="7">High temperature protein G</fullName>
    </alternativeName>
</protein>
<dbReference type="PRINTS" id="PR00775">
    <property type="entry name" value="HEATSHOCK90"/>
</dbReference>
<dbReference type="Pfam" id="PF13589">
    <property type="entry name" value="HATPase_c_3"/>
    <property type="match status" value="1"/>
</dbReference>
<comment type="caution">
    <text evidence="7">Lacks conserved residue(s) required for the propagation of feature annotation.</text>
</comment>
<keyword evidence="5 7" id="KW-0346">Stress response</keyword>
<feature type="region of interest" description="C" evidence="7">
    <location>
        <begin position="586"/>
        <end position="664"/>
    </location>
</feature>
<keyword evidence="4 7" id="KW-0067">ATP-binding</keyword>
<dbReference type="Gene3D" id="3.40.50.11260">
    <property type="match status" value="1"/>
</dbReference>
<dbReference type="GO" id="GO:0140662">
    <property type="term" value="F:ATP-dependent protein folding chaperone"/>
    <property type="evidence" value="ECO:0007669"/>
    <property type="project" value="InterPro"/>
</dbReference>
<comment type="subunit">
    <text evidence="7">Homodimer.</text>
</comment>
<dbReference type="InterPro" id="IPR037196">
    <property type="entry name" value="HSP90_C"/>
</dbReference>
<evidence type="ECO:0000256" key="7">
    <source>
        <dbReference type="HAMAP-Rule" id="MF_00505"/>
    </source>
</evidence>